<evidence type="ECO:0000256" key="1">
    <source>
        <dbReference type="SAM" id="Phobius"/>
    </source>
</evidence>
<feature type="transmembrane region" description="Helical" evidence="1">
    <location>
        <begin position="149"/>
        <end position="169"/>
    </location>
</feature>
<feature type="transmembrane region" description="Helical" evidence="1">
    <location>
        <begin position="121"/>
        <end position="143"/>
    </location>
</feature>
<proteinExistence type="predicted"/>
<keyword evidence="3" id="KW-1185">Reference proteome</keyword>
<protein>
    <submittedName>
        <fullName evidence="2">Spore cortex biosynthesis protein YabQ</fullName>
    </submittedName>
</protein>
<name>A0A2N5HDA1_9BACI</name>
<accession>A0A2N5HDA1</accession>
<dbReference type="RefSeq" id="WP_101648651.1">
    <property type="nucleotide sequence ID" value="NZ_PGVE01000054.1"/>
</dbReference>
<gene>
    <name evidence="2" type="primary">yabQ</name>
    <name evidence="2" type="ORF">CVD27_14665</name>
</gene>
<dbReference type="EMBL" id="PGVE01000054">
    <property type="protein sequence ID" value="PLS03484.1"/>
    <property type="molecule type" value="Genomic_DNA"/>
</dbReference>
<dbReference type="Pfam" id="PF09578">
    <property type="entry name" value="Spore_YabQ"/>
    <property type="match status" value="1"/>
</dbReference>
<dbReference type="Proteomes" id="UP000234950">
    <property type="component" value="Unassembled WGS sequence"/>
</dbReference>
<dbReference type="OrthoDB" id="1653819at2"/>
<dbReference type="AlphaFoldDB" id="A0A2N5HDA1"/>
<dbReference type="InterPro" id="IPR019074">
    <property type="entry name" value="YabQ"/>
</dbReference>
<keyword evidence="1" id="KW-0812">Transmembrane</keyword>
<feature type="transmembrane region" description="Helical" evidence="1">
    <location>
        <begin position="68"/>
        <end position="87"/>
    </location>
</feature>
<keyword evidence="1" id="KW-0472">Membrane</keyword>
<feature type="transmembrane region" description="Helical" evidence="1">
    <location>
        <begin position="6"/>
        <end position="27"/>
    </location>
</feature>
<feature type="transmembrane region" description="Helical" evidence="1">
    <location>
        <begin position="39"/>
        <end position="62"/>
    </location>
</feature>
<dbReference type="NCBIfam" id="TIGR02893">
    <property type="entry name" value="spore_yabQ"/>
    <property type="match status" value="1"/>
</dbReference>
<comment type="caution">
    <text evidence="2">The sequence shown here is derived from an EMBL/GenBank/DDBJ whole genome shotgun (WGS) entry which is preliminary data.</text>
</comment>
<sequence>MTLSTQFFTMLSMIGMGSLFGAMFDTYQRFLNRPKQKAWIVFINDILFWVIQALIIFYTLFLVNSGELRFYIFIALLCGFAAYQALFKGIYLRLLEMGIQTVIAIYKFITKTIHLLIYKPVVSLIQLLIIIILALGRGLITLVKFVLKVLLFILKIIFVPLQKIVLLFWKLLPKSIKKTVEKLYNKTAGNFLAIRNYINKWLDKWKRKKE</sequence>
<evidence type="ECO:0000313" key="3">
    <source>
        <dbReference type="Proteomes" id="UP000234950"/>
    </source>
</evidence>
<keyword evidence="1" id="KW-1133">Transmembrane helix</keyword>
<organism evidence="2 3">
    <name type="scientific">Neobacillus cucumis</name>
    <dbReference type="NCBI Taxonomy" id="1740721"/>
    <lineage>
        <taxon>Bacteria</taxon>
        <taxon>Bacillati</taxon>
        <taxon>Bacillota</taxon>
        <taxon>Bacilli</taxon>
        <taxon>Bacillales</taxon>
        <taxon>Bacillaceae</taxon>
        <taxon>Neobacillus</taxon>
    </lineage>
</organism>
<evidence type="ECO:0000313" key="2">
    <source>
        <dbReference type="EMBL" id="PLS03484.1"/>
    </source>
</evidence>
<reference evidence="2 3" key="1">
    <citation type="submission" date="2017-11" db="EMBL/GenBank/DDBJ databases">
        <title>Comparitive Functional Genomics of Dry Heat Resistant strains isolated from the Viking Spacecraft.</title>
        <authorList>
            <person name="Seuylemezian A."/>
            <person name="Cooper K."/>
            <person name="Vaishampayan P."/>
        </authorList>
    </citation>
    <scope>NUCLEOTIDE SEQUENCE [LARGE SCALE GENOMIC DNA]</scope>
    <source>
        <strain evidence="2 3">V32-6</strain>
    </source>
</reference>